<feature type="compositionally biased region" description="Basic and acidic residues" evidence="1">
    <location>
        <begin position="1"/>
        <end position="11"/>
    </location>
</feature>
<evidence type="ECO:0000256" key="1">
    <source>
        <dbReference type="SAM" id="MobiDB-lite"/>
    </source>
</evidence>
<evidence type="ECO:0000313" key="2">
    <source>
        <dbReference type="EMBL" id="KAF4110783.1"/>
    </source>
</evidence>
<dbReference type="AlphaFoldDB" id="A0A7J6CW56"/>
<dbReference type="EMBL" id="JAAMOB010000007">
    <property type="protein sequence ID" value="KAF4110783.1"/>
    <property type="molecule type" value="Genomic_DNA"/>
</dbReference>
<name>A0A7J6CW56_9TELE</name>
<protein>
    <submittedName>
        <fullName evidence="2">Uncharacterized protein</fullName>
    </submittedName>
</protein>
<accession>A0A7J6CW56</accession>
<feature type="compositionally biased region" description="Low complexity" evidence="1">
    <location>
        <begin position="28"/>
        <end position="40"/>
    </location>
</feature>
<keyword evidence="3" id="KW-1185">Reference proteome</keyword>
<organism evidence="2 3">
    <name type="scientific">Onychostoma macrolepis</name>
    <dbReference type="NCBI Taxonomy" id="369639"/>
    <lineage>
        <taxon>Eukaryota</taxon>
        <taxon>Metazoa</taxon>
        <taxon>Chordata</taxon>
        <taxon>Craniata</taxon>
        <taxon>Vertebrata</taxon>
        <taxon>Euteleostomi</taxon>
        <taxon>Actinopterygii</taxon>
        <taxon>Neopterygii</taxon>
        <taxon>Teleostei</taxon>
        <taxon>Ostariophysi</taxon>
        <taxon>Cypriniformes</taxon>
        <taxon>Cyprinidae</taxon>
        <taxon>Acrossocheilinae</taxon>
        <taxon>Onychostoma</taxon>
    </lineage>
</organism>
<dbReference type="Proteomes" id="UP000579812">
    <property type="component" value="Unassembled WGS sequence"/>
</dbReference>
<reference evidence="2 3" key="1">
    <citation type="submission" date="2020-04" db="EMBL/GenBank/DDBJ databases">
        <title>Chromosome-level genome assembly of a cyprinid fish Onychostoma macrolepis by integration of Nanopore Sequencing, Bionano and Hi-C technology.</title>
        <authorList>
            <person name="Wang D."/>
        </authorList>
    </citation>
    <scope>NUCLEOTIDE SEQUENCE [LARGE SCALE GENOMIC DNA]</scope>
    <source>
        <strain evidence="2">SWU-2019</strain>
        <tissue evidence="2">Muscle</tissue>
    </source>
</reference>
<feature type="region of interest" description="Disordered" evidence="1">
    <location>
        <begin position="1"/>
        <end position="49"/>
    </location>
</feature>
<sequence>MKKSFFHEGDPPRSVPPSPRRKKQRNIGGSLLGTSGAAAAQRPRTPLSPQCLMPQVCFRRKDQRPSLDPSGLVSFGASEEEITVDETMSLMTTRLTGPSLSVPELSSRSRLSSDSAYSTPLLDAFPKAVVNDDATGVTFR</sequence>
<evidence type="ECO:0000313" key="3">
    <source>
        <dbReference type="Proteomes" id="UP000579812"/>
    </source>
</evidence>
<gene>
    <name evidence="2" type="ORF">G5714_007814</name>
</gene>
<comment type="caution">
    <text evidence="2">The sequence shown here is derived from an EMBL/GenBank/DDBJ whole genome shotgun (WGS) entry which is preliminary data.</text>
</comment>
<proteinExistence type="predicted"/>